<dbReference type="Proteomes" id="UP000515204">
    <property type="component" value="Unplaced"/>
</dbReference>
<keyword evidence="8" id="KW-1185">Reference proteome</keyword>
<evidence type="ECO:0000313" key="10">
    <source>
        <dbReference type="RefSeq" id="XP_014486601.1"/>
    </source>
</evidence>
<evidence type="ECO:0000256" key="6">
    <source>
        <dbReference type="PROSITE-ProRule" id="PRU00339"/>
    </source>
</evidence>
<organism evidence="8 10">
    <name type="scientific">Dinoponera quadriceps</name>
    <name type="common">South American ant</name>
    <dbReference type="NCBI Taxonomy" id="609295"/>
    <lineage>
        <taxon>Eukaryota</taxon>
        <taxon>Metazoa</taxon>
        <taxon>Ecdysozoa</taxon>
        <taxon>Arthropoda</taxon>
        <taxon>Hexapoda</taxon>
        <taxon>Insecta</taxon>
        <taxon>Pterygota</taxon>
        <taxon>Neoptera</taxon>
        <taxon>Endopterygota</taxon>
        <taxon>Hymenoptera</taxon>
        <taxon>Apocrita</taxon>
        <taxon>Aculeata</taxon>
        <taxon>Formicoidea</taxon>
        <taxon>Formicidae</taxon>
        <taxon>Ponerinae</taxon>
        <taxon>Ponerini</taxon>
        <taxon>Dinoponera</taxon>
    </lineage>
</organism>
<dbReference type="GO" id="GO:0042393">
    <property type="term" value="F:histone binding"/>
    <property type="evidence" value="ECO:0007669"/>
    <property type="project" value="TreeGrafter"/>
</dbReference>
<dbReference type="RefSeq" id="XP_014486602.1">
    <property type="nucleotide sequence ID" value="XM_014631116.1"/>
</dbReference>
<dbReference type="SUPFAM" id="SSF48452">
    <property type="entry name" value="TPR-like"/>
    <property type="match status" value="1"/>
</dbReference>
<dbReference type="GO" id="GO:0005654">
    <property type="term" value="C:nucleoplasm"/>
    <property type="evidence" value="ECO:0007669"/>
    <property type="project" value="TreeGrafter"/>
</dbReference>
<proteinExistence type="inferred from homology"/>
<reference evidence="9 10" key="1">
    <citation type="submission" date="2025-04" db="UniProtKB">
        <authorList>
            <consortium name="RefSeq"/>
        </authorList>
    </citation>
    <scope>IDENTIFICATION</scope>
</reference>
<comment type="subcellular location">
    <subcellularLocation>
        <location evidence="1">Nucleus</location>
    </subcellularLocation>
</comment>
<dbReference type="OrthoDB" id="5587616at2759"/>
<dbReference type="InterPro" id="IPR011990">
    <property type="entry name" value="TPR-like_helical_dom_sf"/>
</dbReference>
<dbReference type="GO" id="GO:0006335">
    <property type="term" value="P:DNA replication-dependent chromatin assembly"/>
    <property type="evidence" value="ECO:0007669"/>
    <property type="project" value="TreeGrafter"/>
</dbReference>
<evidence type="ECO:0000256" key="1">
    <source>
        <dbReference type="ARBA" id="ARBA00004123"/>
    </source>
</evidence>
<evidence type="ECO:0000256" key="4">
    <source>
        <dbReference type="ARBA" id="ARBA00022803"/>
    </source>
</evidence>
<feature type="region of interest" description="Disordered" evidence="7">
    <location>
        <begin position="76"/>
        <end position="173"/>
    </location>
</feature>
<dbReference type="PANTHER" id="PTHR15081:SF1">
    <property type="entry name" value="NUCLEAR AUTOANTIGENIC SPERM PROTEIN"/>
    <property type="match status" value="1"/>
</dbReference>
<dbReference type="KEGG" id="dqu:106750637"/>
<evidence type="ECO:0000313" key="11">
    <source>
        <dbReference type="RefSeq" id="XP_014486602.1"/>
    </source>
</evidence>
<dbReference type="RefSeq" id="XP_014486601.1">
    <property type="nucleotide sequence ID" value="XM_014631115.1"/>
</dbReference>
<comment type="similarity">
    <text evidence="2">Belongs to the NASP family.</text>
</comment>
<evidence type="ECO:0000256" key="3">
    <source>
        <dbReference type="ARBA" id="ARBA00022737"/>
    </source>
</evidence>
<keyword evidence="4 6" id="KW-0802">TPR repeat</keyword>
<dbReference type="CTD" id="4678"/>
<keyword evidence="3" id="KW-0677">Repeat</keyword>
<dbReference type="GO" id="GO:0034080">
    <property type="term" value="P:CENP-A containing chromatin assembly"/>
    <property type="evidence" value="ECO:0007669"/>
    <property type="project" value="TreeGrafter"/>
</dbReference>
<evidence type="ECO:0000256" key="2">
    <source>
        <dbReference type="ARBA" id="ARBA00008402"/>
    </source>
</evidence>
<feature type="compositionally biased region" description="Basic and acidic residues" evidence="7">
    <location>
        <begin position="119"/>
        <end position="169"/>
    </location>
</feature>
<dbReference type="PROSITE" id="PS50005">
    <property type="entry name" value="TPR"/>
    <property type="match status" value="1"/>
</dbReference>
<evidence type="ECO:0000256" key="7">
    <source>
        <dbReference type="SAM" id="MobiDB-lite"/>
    </source>
</evidence>
<protein>
    <submittedName>
        <fullName evidence="9 10">Nuclear autoantigenic sperm protein</fullName>
    </submittedName>
</protein>
<name>A0A6P3Y6G2_DINQU</name>
<dbReference type="InterPro" id="IPR051730">
    <property type="entry name" value="NASP-like"/>
</dbReference>
<gene>
    <name evidence="9 10 11" type="primary">LOC106750637</name>
</gene>
<feature type="region of interest" description="Disordered" evidence="7">
    <location>
        <begin position="346"/>
        <end position="396"/>
    </location>
</feature>
<evidence type="ECO:0000313" key="8">
    <source>
        <dbReference type="Proteomes" id="UP000515204"/>
    </source>
</evidence>
<evidence type="ECO:0000313" key="9">
    <source>
        <dbReference type="RefSeq" id="XP_014486600.1"/>
    </source>
</evidence>
<accession>A0A6P3Y6G2</accession>
<dbReference type="PANTHER" id="PTHR15081">
    <property type="entry name" value="NUCLEAR AUTOANTIGENIC SPERM PROTEIN NASP -RELATED"/>
    <property type="match status" value="1"/>
</dbReference>
<dbReference type="Gene3D" id="1.25.40.10">
    <property type="entry name" value="Tetratricopeptide repeat domain"/>
    <property type="match status" value="1"/>
</dbReference>
<dbReference type="GeneID" id="106750637"/>
<sequence>MADVSEDVLIKDAATAISQGKRHLLVRDYNLAVVVLAQACELLVREHGETGDEMGELYLLYGRALLGLAREEAGVLGGGVPGSEEASQDEEVQEEEEEEEDEETGTEDNSPSALDDKEDDKKQLNGKEEQSGKTDDCQIKERNNKQKEEETPGCSRDLDGANKTESVEKDNDEDDVNNLQIAWEVLELAKLVLLKRGSSGWKYLAEAYRLLGEVAMEGGNHETALIDLQGCLDLLQKITPPDHRAIAEIHYQLGLAHAMANDFDASIEQFKQASALLETRIVHLQSMQDDPPPESCNDPFYTVQGEIKELKDLLPEIQDKIADIKDLKKEAGVIKEIKEDALNDVAESSDAAGNGATTFKPASDISHLVRKKRKAEDEADSAAVVCKKPTTQREDA</sequence>
<feature type="repeat" description="TPR" evidence="6">
    <location>
        <begin position="247"/>
        <end position="280"/>
    </location>
</feature>
<dbReference type="SMART" id="SM00028">
    <property type="entry name" value="TPR"/>
    <property type="match status" value="2"/>
</dbReference>
<keyword evidence="5" id="KW-0539">Nucleus</keyword>
<dbReference type="RefSeq" id="XP_014486600.1">
    <property type="nucleotide sequence ID" value="XM_014631114.1"/>
</dbReference>
<dbReference type="Pfam" id="PF13424">
    <property type="entry name" value="TPR_12"/>
    <property type="match status" value="1"/>
</dbReference>
<feature type="compositionally biased region" description="Acidic residues" evidence="7">
    <location>
        <begin position="86"/>
        <end position="106"/>
    </location>
</feature>
<evidence type="ECO:0000256" key="5">
    <source>
        <dbReference type="ARBA" id="ARBA00023242"/>
    </source>
</evidence>
<dbReference type="InterPro" id="IPR019734">
    <property type="entry name" value="TPR_rpt"/>
</dbReference>
<dbReference type="AlphaFoldDB" id="A0A6P3Y6G2"/>